<dbReference type="InterPro" id="IPR010987">
    <property type="entry name" value="Glutathione-S-Trfase_C-like"/>
</dbReference>
<gene>
    <name evidence="5" type="ORF">CKO45_17130</name>
</gene>
<evidence type="ECO:0000313" key="6">
    <source>
        <dbReference type="Proteomes" id="UP000697995"/>
    </source>
</evidence>
<dbReference type="Gene3D" id="1.20.1050.10">
    <property type="match status" value="1"/>
</dbReference>
<comment type="caution">
    <text evidence="5">The sequence shown here is derived from an EMBL/GenBank/DDBJ whole genome shotgun (WGS) entry which is preliminary data.</text>
</comment>
<dbReference type="SFLD" id="SFLDS00019">
    <property type="entry name" value="Glutathione_Transferase_(cytos"/>
    <property type="match status" value="1"/>
</dbReference>
<protein>
    <recommendedName>
        <fullName evidence="7">Glutathione S-transferase</fullName>
    </recommendedName>
</protein>
<dbReference type="Proteomes" id="UP000697995">
    <property type="component" value="Unassembled WGS sequence"/>
</dbReference>
<dbReference type="InterPro" id="IPR036282">
    <property type="entry name" value="Glutathione-S-Trfase_C_sf"/>
</dbReference>
<dbReference type="SUPFAM" id="SSF47616">
    <property type="entry name" value="GST C-terminal domain-like"/>
    <property type="match status" value="1"/>
</dbReference>
<dbReference type="InterPro" id="IPR036249">
    <property type="entry name" value="Thioredoxin-like_sf"/>
</dbReference>
<keyword evidence="6" id="KW-1185">Reference proteome</keyword>
<feature type="domain" description="GST C-terminal" evidence="4">
    <location>
        <begin position="133"/>
        <end position="256"/>
    </location>
</feature>
<evidence type="ECO:0000259" key="4">
    <source>
        <dbReference type="PROSITE" id="PS50405"/>
    </source>
</evidence>
<dbReference type="SUPFAM" id="SSF52833">
    <property type="entry name" value="Thioredoxin-like"/>
    <property type="match status" value="1"/>
</dbReference>
<dbReference type="PANTHER" id="PTHR44051">
    <property type="entry name" value="GLUTATHIONE S-TRANSFERASE-RELATED"/>
    <property type="match status" value="1"/>
</dbReference>
<proteinExistence type="inferred from homology"/>
<evidence type="ECO:0000259" key="3">
    <source>
        <dbReference type="PROSITE" id="PS50404"/>
    </source>
</evidence>
<dbReference type="Gene3D" id="3.40.30.10">
    <property type="entry name" value="Glutaredoxin"/>
    <property type="match status" value="1"/>
</dbReference>
<evidence type="ECO:0000256" key="1">
    <source>
        <dbReference type="RuleBase" id="RU003494"/>
    </source>
</evidence>
<accession>A0ABS1D069</accession>
<dbReference type="CDD" id="cd00570">
    <property type="entry name" value="GST_N_family"/>
    <property type="match status" value="1"/>
</dbReference>
<name>A0ABS1D069_9PROT</name>
<evidence type="ECO:0000313" key="5">
    <source>
        <dbReference type="EMBL" id="MBK1659956.1"/>
    </source>
</evidence>
<dbReference type="EMBL" id="NRSG01000136">
    <property type="protein sequence ID" value="MBK1659956.1"/>
    <property type="molecule type" value="Genomic_DNA"/>
</dbReference>
<evidence type="ECO:0008006" key="7">
    <source>
        <dbReference type="Google" id="ProtNLM"/>
    </source>
</evidence>
<dbReference type="Pfam" id="PF02798">
    <property type="entry name" value="GST_N"/>
    <property type="match status" value="1"/>
</dbReference>
<dbReference type="SFLD" id="SFLDG00358">
    <property type="entry name" value="Main_(cytGST)"/>
    <property type="match status" value="1"/>
</dbReference>
<dbReference type="InterPro" id="IPR040079">
    <property type="entry name" value="Glutathione_S-Trfase"/>
</dbReference>
<feature type="region of interest" description="Disordered" evidence="2">
    <location>
        <begin position="1"/>
        <end position="24"/>
    </location>
</feature>
<feature type="domain" description="GST N-terminal" evidence="3">
    <location>
        <begin position="49"/>
        <end position="130"/>
    </location>
</feature>
<dbReference type="Pfam" id="PF00043">
    <property type="entry name" value="GST_C"/>
    <property type="match status" value="1"/>
</dbReference>
<sequence>MGAAFCGKPSRLSVGRESESRGLDPCRRHGRAWRAEGTGMVNTAAADPERLVLFGSFTSSSSYKPMLFLSLSGLPFSFRTVNLKTGMQRAPDYLAVNRHGQVPALRHRGLTVIQSNVILDYLARATGAFEARTEQARWTAREWLSWEADAVTNIAKVRHYSRFRAVDPAVMAYFRPLAEGALRFLDDALADGRDWLAGEEAPSIADIGCWGRMVFMAEGGLDIGDYPRLQRWAQRLAALPGFALPYDLIPKKDAEFAGR</sequence>
<dbReference type="PROSITE" id="PS50404">
    <property type="entry name" value="GST_NTER"/>
    <property type="match status" value="1"/>
</dbReference>
<comment type="similarity">
    <text evidence="1">Belongs to the GST superfamily.</text>
</comment>
<evidence type="ECO:0000256" key="2">
    <source>
        <dbReference type="SAM" id="MobiDB-lite"/>
    </source>
</evidence>
<feature type="compositionally biased region" description="Basic and acidic residues" evidence="2">
    <location>
        <begin position="14"/>
        <end position="24"/>
    </location>
</feature>
<dbReference type="InterPro" id="IPR004045">
    <property type="entry name" value="Glutathione_S-Trfase_N"/>
</dbReference>
<organism evidence="5 6">
    <name type="scientific">Paracraurococcus ruber</name>
    <dbReference type="NCBI Taxonomy" id="77675"/>
    <lineage>
        <taxon>Bacteria</taxon>
        <taxon>Pseudomonadati</taxon>
        <taxon>Pseudomonadota</taxon>
        <taxon>Alphaproteobacteria</taxon>
        <taxon>Acetobacterales</taxon>
        <taxon>Roseomonadaceae</taxon>
        <taxon>Paracraurococcus</taxon>
    </lineage>
</organism>
<reference evidence="5 6" key="1">
    <citation type="journal article" date="2020" name="Microorganisms">
        <title>Osmotic Adaptation and Compatible Solute Biosynthesis of Phototrophic Bacteria as Revealed from Genome Analyses.</title>
        <authorList>
            <person name="Imhoff J.F."/>
            <person name="Rahn T."/>
            <person name="Kunzel S."/>
            <person name="Keller A."/>
            <person name="Neulinger S.C."/>
        </authorList>
    </citation>
    <scope>NUCLEOTIDE SEQUENCE [LARGE SCALE GENOMIC DNA]</scope>
    <source>
        <strain evidence="5 6">DSM 15382</strain>
    </source>
</reference>
<dbReference type="InterPro" id="IPR004046">
    <property type="entry name" value="GST_C"/>
</dbReference>
<dbReference type="PANTHER" id="PTHR44051:SF8">
    <property type="entry name" value="GLUTATHIONE S-TRANSFERASE GSTA"/>
    <property type="match status" value="1"/>
</dbReference>
<dbReference type="PROSITE" id="PS50405">
    <property type="entry name" value="GST_CTER"/>
    <property type="match status" value="1"/>
</dbReference>